<sequence>MKKTFSLFFLISFVSCAQQTDKKNNDIVKKTLALPTKTISNSPLSISNVAKEIAVQTKVNELPLNLIGTFKIPSYINAQGYIRPKWAVWWNFWGKPFSDNQLNPWDVGLMGNATIVPEFYHGNGKRGFEYIYSYDLEHGKPWQKDIDPVVGKSYQDFISTIPYQHRFFEGSLEGGKKLSSIGIEGAYDFGRSTVLDATMGWGDNIKGKSHRGLVAIDVEDGTADYGDELHRALLIGMAENTTGDISSDYGGPINTLGYIHDRETGENAMFYYPDAEGNYTSRKAKFSEDWQASTPPISIPSKGVVNKRPIDYPNIIPSNEVSFYANEFFRQGENFDLGNGNSIVINKYGVTRNTEHFLARAGTLLEWQSWYCRYKLNNRRNKMLTKVIADKGPIGLNPYVKLSNGNTVPDAVMEHRGKMAGRRYAFDIVTINYMNNVDLHQWDKNSFIDNKAHDTYIGFFAGIKMLMTNGGADAYLDMVPQYWETEQSYDHKNWAKHKAVEWADSPNILPCRTKVGKKKLEAMCWRTEGIEPTEVWLRANVDGVYQEIHITPDAWETTNPIYKNTALKQIPKADKDYFYTFQNFK</sequence>
<protein>
    <submittedName>
        <fullName evidence="1">Uncharacterized protein</fullName>
    </submittedName>
</protein>
<accession>A0A841EVN1</accession>
<dbReference type="EMBL" id="JACHKT010000027">
    <property type="protein sequence ID" value="MBB6004698.1"/>
    <property type="molecule type" value="Genomic_DNA"/>
</dbReference>
<evidence type="ECO:0000313" key="1">
    <source>
        <dbReference type="EMBL" id="MBB6004698.1"/>
    </source>
</evidence>
<reference evidence="1 2" key="1">
    <citation type="submission" date="2020-08" db="EMBL/GenBank/DDBJ databases">
        <title>Functional genomics of gut bacteria from endangered species of beetles.</title>
        <authorList>
            <person name="Carlos-Shanley C."/>
        </authorList>
    </citation>
    <scope>NUCLEOTIDE SEQUENCE [LARGE SCALE GENOMIC DNA]</scope>
    <source>
        <strain evidence="1 2">S00070</strain>
    </source>
</reference>
<keyword evidence="2" id="KW-1185">Reference proteome</keyword>
<dbReference type="PROSITE" id="PS51257">
    <property type="entry name" value="PROKAR_LIPOPROTEIN"/>
    <property type="match status" value="1"/>
</dbReference>
<dbReference type="AlphaFoldDB" id="A0A841EVN1"/>
<name>A0A841EVN1_9BACT</name>
<proteinExistence type="predicted"/>
<gene>
    <name evidence="1" type="ORF">HNP25_003364</name>
</gene>
<dbReference type="RefSeq" id="WP_184135863.1">
    <property type="nucleotide sequence ID" value="NZ_JACHKT010000027.1"/>
</dbReference>
<comment type="caution">
    <text evidence="1">The sequence shown here is derived from an EMBL/GenBank/DDBJ whole genome shotgun (WGS) entry which is preliminary data.</text>
</comment>
<organism evidence="1 2">
    <name type="scientific">Arcicella rosea</name>
    <dbReference type="NCBI Taxonomy" id="502909"/>
    <lineage>
        <taxon>Bacteria</taxon>
        <taxon>Pseudomonadati</taxon>
        <taxon>Bacteroidota</taxon>
        <taxon>Cytophagia</taxon>
        <taxon>Cytophagales</taxon>
        <taxon>Flectobacillaceae</taxon>
        <taxon>Arcicella</taxon>
    </lineage>
</organism>
<evidence type="ECO:0000313" key="2">
    <source>
        <dbReference type="Proteomes" id="UP000524404"/>
    </source>
</evidence>
<dbReference type="Proteomes" id="UP000524404">
    <property type="component" value="Unassembled WGS sequence"/>
</dbReference>